<evidence type="ECO:0000313" key="6">
    <source>
        <dbReference type="EMBL" id="KAK3484673.1"/>
    </source>
</evidence>
<protein>
    <submittedName>
        <fullName evidence="6">Ketopantoate reductase PanE/ApbA-domain-containing protein</fullName>
    </submittedName>
</protein>
<dbReference type="NCBIfam" id="TIGR00745">
    <property type="entry name" value="apbA_panE"/>
    <property type="match status" value="1"/>
</dbReference>
<dbReference type="InterPro" id="IPR013328">
    <property type="entry name" value="6PGD_dom2"/>
</dbReference>
<dbReference type="FunFam" id="1.10.1040.10:FF:000017">
    <property type="entry name" value="2-dehydropantoate 2-reductase"/>
    <property type="match status" value="1"/>
</dbReference>
<comment type="similarity">
    <text evidence="1">Belongs to the ketopantoate reductase family.</text>
</comment>
<dbReference type="InterPro" id="IPR008927">
    <property type="entry name" value="6-PGluconate_DH-like_C_sf"/>
</dbReference>
<dbReference type="Gene3D" id="3.40.50.720">
    <property type="entry name" value="NAD(P)-binding Rossmann-like Domain"/>
    <property type="match status" value="1"/>
</dbReference>
<feature type="domain" description="Ketopantoate reductase N-terminal" evidence="4">
    <location>
        <begin position="12"/>
        <end position="171"/>
    </location>
</feature>
<sequence>MGSVDANKKLQVLLVGSGGIGTMVAYALEKGGKAEVAAVLRSNFEAVFENGFTIHSVDHGEVKDWRPTSILDSIPSVSEESWRAPYDYVIVTTKNIPDIQPQITNIIAPAITPGHTAIVLIQNGLNIERPFFSAFPANPILSGITFTGAIELPPGTINHHNHERTFIGVFDNPIAASYSQKSRAIAAARRLVDAYTACGPEVDCTYEPDVAYSRWRKLLYNASYNGVAAILGMDTSRMRFTEHIIDDLIRLLMQEIRATAKAAAGVELEEKLIETMITADGYDKFFKPSMLQDVEKGRFIEFENLVGEPLREAERVGVETPTLKVVYGLLKGLQFKAKERHLEDVVVPRSGEGLRYGGCGKS</sequence>
<evidence type="ECO:0000259" key="5">
    <source>
        <dbReference type="Pfam" id="PF08546"/>
    </source>
</evidence>
<dbReference type="Proteomes" id="UP001285908">
    <property type="component" value="Unassembled WGS sequence"/>
</dbReference>
<dbReference type="InterPro" id="IPR036291">
    <property type="entry name" value="NAD(P)-bd_dom_sf"/>
</dbReference>
<dbReference type="Pfam" id="PF02558">
    <property type="entry name" value="ApbA"/>
    <property type="match status" value="1"/>
</dbReference>
<comment type="caution">
    <text evidence="6">The sequence shown here is derived from an EMBL/GenBank/DDBJ whole genome shotgun (WGS) entry which is preliminary data.</text>
</comment>
<dbReference type="GeneID" id="87874063"/>
<dbReference type="GO" id="GO:0015940">
    <property type="term" value="P:pantothenate biosynthetic process"/>
    <property type="evidence" value="ECO:0007669"/>
    <property type="project" value="InterPro"/>
</dbReference>
<gene>
    <name evidence="6" type="ORF">B0T23DRAFT_368284</name>
</gene>
<dbReference type="AlphaFoldDB" id="A0AAJ0MLH7"/>
<dbReference type="FunFam" id="3.40.50.720:FF:000739">
    <property type="entry name" value="2-dehydropantoate 2-reductase"/>
    <property type="match status" value="1"/>
</dbReference>
<dbReference type="InterPro" id="IPR003710">
    <property type="entry name" value="ApbA"/>
</dbReference>
<keyword evidence="2" id="KW-0521">NADP</keyword>
<dbReference type="InterPro" id="IPR013752">
    <property type="entry name" value="KPA_reductase"/>
</dbReference>
<dbReference type="SUPFAM" id="SSF51735">
    <property type="entry name" value="NAD(P)-binding Rossmann-fold domains"/>
    <property type="match status" value="1"/>
</dbReference>
<evidence type="ECO:0000259" key="4">
    <source>
        <dbReference type="Pfam" id="PF02558"/>
    </source>
</evidence>
<dbReference type="EMBL" id="JAULSX010000014">
    <property type="protein sequence ID" value="KAK3484673.1"/>
    <property type="molecule type" value="Genomic_DNA"/>
</dbReference>
<dbReference type="Pfam" id="PF08546">
    <property type="entry name" value="ApbA_C"/>
    <property type="match status" value="1"/>
</dbReference>
<reference evidence="6 7" key="1">
    <citation type="journal article" date="2023" name="Mol. Phylogenet. Evol.">
        <title>Genome-scale phylogeny and comparative genomics of the fungal order Sordariales.</title>
        <authorList>
            <person name="Hensen N."/>
            <person name="Bonometti L."/>
            <person name="Westerberg I."/>
            <person name="Brannstrom I.O."/>
            <person name="Guillou S."/>
            <person name="Cros-Aarteil S."/>
            <person name="Calhoun S."/>
            <person name="Haridas S."/>
            <person name="Kuo A."/>
            <person name="Mondo S."/>
            <person name="Pangilinan J."/>
            <person name="Riley R."/>
            <person name="LaButti K."/>
            <person name="Andreopoulos B."/>
            <person name="Lipzen A."/>
            <person name="Chen C."/>
            <person name="Yan M."/>
            <person name="Daum C."/>
            <person name="Ng V."/>
            <person name="Clum A."/>
            <person name="Steindorff A."/>
            <person name="Ohm R.A."/>
            <person name="Martin F."/>
            <person name="Silar P."/>
            <person name="Natvig D.O."/>
            <person name="Lalanne C."/>
            <person name="Gautier V."/>
            <person name="Ament-Velasquez S.L."/>
            <person name="Kruys A."/>
            <person name="Hutchinson M.I."/>
            <person name="Powell A.J."/>
            <person name="Barry K."/>
            <person name="Miller A.N."/>
            <person name="Grigoriev I.V."/>
            <person name="Debuchy R."/>
            <person name="Gladieux P."/>
            <person name="Hiltunen Thoren M."/>
            <person name="Johannesson H."/>
        </authorList>
    </citation>
    <scope>NUCLEOTIDE SEQUENCE [LARGE SCALE GENOMIC DNA]</scope>
    <source>
        <strain evidence="6 7">FGSC 10403</strain>
    </source>
</reference>
<feature type="domain" description="Ketopantoate reductase C-terminal" evidence="5">
    <location>
        <begin position="210"/>
        <end position="334"/>
    </location>
</feature>
<dbReference type="InterPro" id="IPR013332">
    <property type="entry name" value="KPR_N"/>
</dbReference>
<dbReference type="InterPro" id="IPR051402">
    <property type="entry name" value="KPR-Related"/>
</dbReference>
<evidence type="ECO:0000256" key="1">
    <source>
        <dbReference type="ARBA" id="ARBA00007870"/>
    </source>
</evidence>
<accession>A0AAJ0MLH7</accession>
<dbReference type="SUPFAM" id="SSF48179">
    <property type="entry name" value="6-phosphogluconate dehydrogenase C-terminal domain-like"/>
    <property type="match status" value="1"/>
</dbReference>
<evidence type="ECO:0000313" key="7">
    <source>
        <dbReference type="Proteomes" id="UP001285908"/>
    </source>
</evidence>
<organism evidence="6 7">
    <name type="scientific">Neurospora hispaniola</name>
    <dbReference type="NCBI Taxonomy" id="588809"/>
    <lineage>
        <taxon>Eukaryota</taxon>
        <taxon>Fungi</taxon>
        <taxon>Dikarya</taxon>
        <taxon>Ascomycota</taxon>
        <taxon>Pezizomycotina</taxon>
        <taxon>Sordariomycetes</taxon>
        <taxon>Sordariomycetidae</taxon>
        <taxon>Sordariales</taxon>
        <taxon>Sordariaceae</taxon>
        <taxon>Neurospora</taxon>
    </lineage>
</organism>
<name>A0AAJ0MLH7_9PEZI</name>
<keyword evidence="3" id="KW-0560">Oxidoreductase</keyword>
<dbReference type="PANTHER" id="PTHR21708">
    <property type="entry name" value="PROBABLE 2-DEHYDROPANTOATE 2-REDUCTASE"/>
    <property type="match status" value="1"/>
</dbReference>
<dbReference type="PANTHER" id="PTHR21708:SF30">
    <property type="entry name" value="2-DEHYDROPANTOATE 2-REDUCTASE-RELATED"/>
    <property type="match status" value="1"/>
</dbReference>
<evidence type="ECO:0000256" key="2">
    <source>
        <dbReference type="ARBA" id="ARBA00022857"/>
    </source>
</evidence>
<evidence type="ECO:0000256" key="3">
    <source>
        <dbReference type="ARBA" id="ARBA00023002"/>
    </source>
</evidence>
<dbReference type="GO" id="GO:0008677">
    <property type="term" value="F:2-dehydropantoate 2-reductase activity"/>
    <property type="evidence" value="ECO:0007669"/>
    <property type="project" value="InterPro"/>
</dbReference>
<keyword evidence="7" id="KW-1185">Reference proteome</keyword>
<proteinExistence type="inferred from homology"/>
<dbReference type="Gene3D" id="1.10.1040.10">
    <property type="entry name" value="N-(1-d-carboxylethyl)-l-norvaline Dehydrogenase, domain 2"/>
    <property type="match status" value="1"/>
</dbReference>
<dbReference type="GO" id="GO:0005737">
    <property type="term" value="C:cytoplasm"/>
    <property type="evidence" value="ECO:0007669"/>
    <property type="project" value="TreeGrafter"/>
</dbReference>
<dbReference type="RefSeq" id="XP_062687767.1">
    <property type="nucleotide sequence ID" value="XM_062836441.1"/>
</dbReference>